<dbReference type="AlphaFoldDB" id="I4AK63"/>
<dbReference type="NCBIfam" id="TIGR00036">
    <property type="entry name" value="dapB"/>
    <property type="match status" value="1"/>
</dbReference>
<evidence type="ECO:0000313" key="17">
    <source>
        <dbReference type="Proteomes" id="UP000006054"/>
    </source>
</evidence>
<dbReference type="GO" id="GO:0051287">
    <property type="term" value="F:NAD binding"/>
    <property type="evidence" value="ECO:0007669"/>
    <property type="project" value="UniProtKB-UniRule"/>
</dbReference>
<protein>
    <recommendedName>
        <fullName evidence="10 13">4-hydroxy-tetrahydrodipicolinate reductase</fullName>
        <shortName evidence="13">HTPA reductase</shortName>
        <ecNumber evidence="10 13">1.17.1.8</ecNumber>
    </recommendedName>
</protein>
<dbReference type="PANTHER" id="PTHR20836">
    <property type="entry name" value="DIHYDRODIPICOLINATE REDUCTASE"/>
    <property type="match status" value="1"/>
</dbReference>
<evidence type="ECO:0000256" key="3">
    <source>
        <dbReference type="ARBA" id="ARBA00022605"/>
    </source>
</evidence>
<dbReference type="GO" id="GO:0019877">
    <property type="term" value="P:diaminopimelate biosynthetic process"/>
    <property type="evidence" value="ECO:0007669"/>
    <property type="project" value="UniProtKB-UniRule"/>
</dbReference>
<dbReference type="PANTHER" id="PTHR20836:SF0">
    <property type="entry name" value="4-HYDROXY-TETRAHYDRODIPICOLINATE REDUCTASE 1, CHLOROPLASTIC-RELATED"/>
    <property type="match status" value="1"/>
</dbReference>
<dbReference type="PATRIC" id="fig|880071.3.peg.1949"/>
<comment type="subcellular location">
    <subcellularLocation>
        <location evidence="13">Cytoplasm</location>
    </subcellularLocation>
</comment>
<name>I4AK63_BERLS</name>
<evidence type="ECO:0000313" key="16">
    <source>
        <dbReference type="EMBL" id="AFM04348.1"/>
    </source>
</evidence>
<evidence type="ECO:0000256" key="7">
    <source>
        <dbReference type="ARBA" id="ARBA00023027"/>
    </source>
</evidence>
<dbReference type="GO" id="GO:0005829">
    <property type="term" value="C:cytosol"/>
    <property type="evidence" value="ECO:0007669"/>
    <property type="project" value="TreeGrafter"/>
</dbReference>
<feature type="domain" description="Dihydrodipicolinate reductase C-terminal" evidence="15">
    <location>
        <begin position="106"/>
        <end position="244"/>
    </location>
</feature>
<keyword evidence="17" id="KW-1185">Reference proteome</keyword>
<dbReference type="RefSeq" id="WP_014797799.1">
    <property type="nucleotide sequence ID" value="NC_018018.1"/>
</dbReference>
<keyword evidence="6 13" id="KW-0560">Oxidoreductase</keyword>
<feature type="binding site" evidence="13">
    <location>
        <position position="40"/>
    </location>
    <ligand>
        <name>NADP(+)</name>
        <dbReference type="ChEBI" id="CHEBI:58349"/>
    </ligand>
</feature>
<keyword evidence="2 13" id="KW-0963">Cytoplasm</keyword>
<feature type="binding site" evidence="13">
    <location>
        <position position="136"/>
    </location>
    <ligand>
        <name>(S)-2,3,4,5-tetrahydrodipicolinate</name>
        <dbReference type="ChEBI" id="CHEBI:16845"/>
    </ligand>
</feature>
<keyword evidence="7 13" id="KW-0520">NAD</keyword>
<dbReference type="InterPro" id="IPR022663">
    <property type="entry name" value="DapB_C"/>
</dbReference>
<dbReference type="Pfam" id="PF01113">
    <property type="entry name" value="DapB_N"/>
    <property type="match status" value="1"/>
</dbReference>
<feature type="active site" description="Proton donor/acceptor" evidence="13">
    <location>
        <position position="135"/>
    </location>
</feature>
<feature type="binding site" evidence="13">
    <location>
        <begin position="100"/>
        <end position="103"/>
    </location>
    <ligand>
        <name>NAD(+)</name>
        <dbReference type="ChEBI" id="CHEBI:57540"/>
    </ligand>
</feature>
<dbReference type="STRING" id="880071.Fleli_1963"/>
<dbReference type="SUPFAM" id="SSF55347">
    <property type="entry name" value="Glyceraldehyde-3-phosphate dehydrogenase-like, C-terminal domain"/>
    <property type="match status" value="1"/>
</dbReference>
<accession>I4AK63</accession>
<comment type="pathway">
    <text evidence="9 13">Amino-acid biosynthesis; L-lysine biosynthesis via DAP pathway; (S)-tetrahydrodipicolinate from L-aspartate: step 4/4.</text>
</comment>
<feature type="domain" description="Dihydrodipicolinate reductase N-terminal" evidence="14">
    <location>
        <begin position="1"/>
        <end position="103"/>
    </location>
</feature>
<evidence type="ECO:0000256" key="4">
    <source>
        <dbReference type="ARBA" id="ARBA00022857"/>
    </source>
</evidence>
<comment type="catalytic activity">
    <reaction evidence="11 13">
        <text>(S)-2,3,4,5-tetrahydrodipicolinate + NADP(+) + H2O = (2S,4S)-4-hydroxy-2,3,4,5-tetrahydrodipicolinate + NADPH + H(+)</text>
        <dbReference type="Rhea" id="RHEA:35331"/>
        <dbReference type="ChEBI" id="CHEBI:15377"/>
        <dbReference type="ChEBI" id="CHEBI:15378"/>
        <dbReference type="ChEBI" id="CHEBI:16845"/>
        <dbReference type="ChEBI" id="CHEBI:57783"/>
        <dbReference type="ChEBI" id="CHEBI:58349"/>
        <dbReference type="ChEBI" id="CHEBI:67139"/>
        <dbReference type="EC" id="1.17.1.8"/>
    </reaction>
</comment>
<dbReference type="eggNOG" id="COG0289">
    <property type="taxonomic scope" value="Bacteria"/>
</dbReference>
<comment type="catalytic activity">
    <reaction evidence="12 13">
        <text>(S)-2,3,4,5-tetrahydrodipicolinate + NAD(+) + H2O = (2S,4S)-4-hydroxy-2,3,4,5-tetrahydrodipicolinate + NADH + H(+)</text>
        <dbReference type="Rhea" id="RHEA:35323"/>
        <dbReference type="ChEBI" id="CHEBI:15377"/>
        <dbReference type="ChEBI" id="CHEBI:15378"/>
        <dbReference type="ChEBI" id="CHEBI:16845"/>
        <dbReference type="ChEBI" id="CHEBI:57540"/>
        <dbReference type="ChEBI" id="CHEBI:57945"/>
        <dbReference type="ChEBI" id="CHEBI:67139"/>
        <dbReference type="EC" id="1.17.1.8"/>
    </reaction>
</comment>
<evidence type="ECO:0000256" key="12">
    <source>
        <dbReference type="ARBA" id="ARBA00049396"/>
    </source>
</evidence>
<comment type="function">
    <text evidence="13">Catalyzes the conversion of 4-hydroxy-tetrahydrodipicolinate (HTPA) to tetrahydrodipicolinate.</text>
</comment>
<dbReference type="GO" id="GO:0008839">
    <property type="term" value="F:4-hydroxy-tetrahydrodipicolinate reductase"/>
    <property type="evidence" value="ECO:0007669"/>
    <property type="project" value="UniProtKB-UniRule"/>
</dbReference>
<evidence type="ECO:0000256" key="8">
    <source>
        <dbReference type="ARBA" id="ARBA00023154"/>
    </source>
</evidence>
<evidence type="ECO:0000256" key="6">
    <source>
        <dbReference type="ARBA" id="ARBA00023002"/>
    </source>
</evidence>
<dbReference type="PROSITE" id="PS01298">
    <property type="entry name" value="DAPB"/>
    <property type="match status" value="1"/>
</dbReference>
<feature type="active site" description="Proton donor" evidence="13">
    <location>
        <position position="139"/>
    </location>
</feature>
<dbReference type="SUPFAM" id="SSF51735">
    <property type="entry name" value="NAD(P)-binding Rossmann-fold domains"/>
    <property type="match status" value="1"/>
</dbReference>
<comment type="similarity">
    <text evidence="1 13">Belongs to the DapB family.</text>
</comment>
<dbReference type="EC" id="1.17.1.8" evidence="10 13"/>
<evidence type="ECO:0000259" key="14">
    <source>
        <dbReference type="Pfam" id="PF01113"/>
    </source>
</evidence>
<dbReference type="HAMAP" id="MF_00102">
    <property type="entry name" value="DapB"/>
    <property type="match status" value="1"/>
</dbReference>
<dbReference type="GO" id="GO:0050661">
    <property type="term" value="F:NADP binding"/>
    <property type="evidence" value="ECO:0007669"/>
    <property type="project" value="UniProtKB-UniRule"/>
</dbReference>
<dbReference type="PIRSF" id="PIRSF000161">
    <property type="entry name" value="DHPR"/>
    <property type="match status" value="1"/>
</dbReference>
<reference evidence="17" key="1">
    <citation type="submission" date="2012-06" db="EMBL/GenBank/DDBJ databases">
        <title>The complete genome of Flexibacter litoralis DSM 6794.</title>
        <authorList>
            <person name="Lucas S."/>
            <person name="Copeland A."/>
            <person name="Lapidus A."/>
            <person name="Glavina del Rio T."/>
            <person name="Dalin E."/>
            <person name="Tice H."/>
            <person name="Bruce D."/>
            <person name="Goodwin L."/>
            <person name="Pitluck S."/>
            <person name="Peters L."/>
            <person name="Ovchinnikova G."/>
            <person name="Lu M."/>
            <person name="Kyrpides N."/>
            <person name="Mavromatis K."/>
            <person name="Ivanova N."/>
            <person name="Brettin T."/>
            <person name="Detter J.C."/>
            <person name="Han C."/>
            <person name="Larimer F."/>
            <person name="Land M."/>
            <person name="Hauser L."/>
            <person name="Markowitz V."/>
            <person name="Cheng J.-F."/>
            <person name="Hugenholtz P."/>
            <person name="Woyke T."/>
            <person name="Wu D."/>
            <person name="Spring S."/>
            <person name="Lang E."/>
            <person name="Kopitz M."/>
            <person name="Brambilla E."/>
            <person name="Klenk H.-P."/>
            <person name="Eisen J.A."/>
        </authorList>
    </citation>
    <scope>NUCLEOTIDE SEQUENCE [LARGE SCALE GENOMIC DNA]</scope>
    <source>
        <strain evidence="17">ATCC 23117 / DSM 6794 / NBRC 15988 / NCIMB 1366 / Sio-4</strain>
    </source>
</reference>
<proteinExistence type="inferred from homology"/>
<dbReference type="HOGENOM" id="CLU_047479_1_0_10"/>
<dbReference type="InterPro" id="IPR000846">
    <property type="entry name" value="DapB_N"/>
</dbReference>
<dbReference type="Pfam" id="PF05173">
    <property type="entry name" value="DapB_C"/>
    <property type="match status" value="1"/>
</dbReference>
<comment type="caution">
    <text evidence="13">Was originally thought to be a dihydrodipicolinate reductase (DHDPR), catalyzing the conversion of dihydrodipicolinate to tetrahydrodipicolinate. However, it was shown in E.coli that the substrate of the enzymatic reaction is not dihydrodipicolinate (DHDP) but in fact (2S,4S)-4-hydroxy-2,3,4,5-tetrahydrodipicolinic acid (HTPA), the product released by the DapA-catalyzed reaction.</text>
</comment>
<keyword evidence="8 13" id="KW-0457">Lysine biosynthesis</keyword>
<evidence type="ECO:0000256" key="2">
    <source>
        <dbReference type="ARBA" id="ARBA00022490"/>
    </source>
</evidence>
<keyword evidence="5 13" id="KW-0220">Diaminopimelate biosynthesis</keyword>
<dbReference type="KEGG" id="fli:Fleli_1963"/>
<comment type="subunit">
    <text evidence="13">Homotetramer.</text>
</comment>
<dbReference type="EMBL" id="CP003345">
    <property type="protein sequence ID" value="AFM04348.1"/>
    <property type="molecule type" value="Genomic_DNA"/>
</dbReference>
<sequence>MKIALLGYGKMGKEIEQIALQKGHSISFKITRQNKEDLQKLSSQNTDVVIEFTSPESAYENVKFCLEKGVSVVCGSTGWNEQKKEIEKLALEKNLAFFWASNFSVGVNIFLEINAFAAKLMQSYQDYDLEITEIHHTEKKDAPSGTAITLAETILKNYDAKQEWQLVENNKRNNDNSINAATISIFAEREEDVKGTHTTTYSSSVDEISITHKAYSREGFAKGAVLATEFLNDKKGVFGMKDLLKID</sequence>
<dbReference type="CDD" id="cd02274">
    <property type="entry name" value="DHDPR_N"/>
    <property type="match status" value="1"/>
</dbReference>
<evidence type="ECO:0000259" key="15">
    <source>
        <dbReference type="Pfam" id="PF05173"/>
    </source>
</evidence>
<comment type="caution">
    <text evidence="13">Lacks conserved residue(s) required for the propagation of feature annotation.</text>
</comment>
<feature type="binding site" evidence="13">
    <location>
        <begin position="75"/>
        <end position="77"/>
    </location>
    <ligand>
        <name>NAD(+)</name>
        <dbReference type="ChEBI" id="CHEBI:57540"/>
    </ligand>
</feature>
<keyword evidence="3 13" id="KW-0028">Amino-acid biosynthesis</keyword>
<evidence type="ECO:0000256" key="13">
    <source>
        <dbReference type="HAMAP-Rule" id="MF_00102"/>
    </source>
</evidence>
<evidence type="ECO:0000256" key="1">
    <source>
        <dbReference type="ARBA" id="ARBA00006642"/>
    </source>
</evidence>
<dbReference type="Gene3D" id="3.40.50.720">
    <property type="entry name" value="NAD(P)-binding Rossmann-like Domain"/>
    <property type="match status" value="1"/>
</dbReference>
<evidence type="ECO:0000256" key="10">
    <source>
        <dbReference type="ARBA" id="ARBA00038983"/>
    </source>
</evidence>
<organism evidence="16 17">
    <name type="scientific">Bernardetia litoralis (strain ATCC 23117 / DSM 6794 / NBRC 15988 / NCIMB 1366 / Fx l1 / Sio-4)</name>
    <name type="common">Flexibacter litoralis</name>
    <dbReference type="NCBI Taxonomy" id="880071"/>
    <lineage>
        <taxon>Bacteria</taxon>
        <taxon>Pseudomonadati</taxon>
        <taxon>Bacteroidota</taxon>
        <taxon>Cytophagia</taxon>
        <taxon>Cytophagales</taxon>
        <taxon>Bernardetiaceae</taxon>
        <taxon>Bernardetia</taxon>
    </lineage>
</organism>
<feature type="binding site" evidence="13">
    <location>
        <begin position="145"/>
        <end position="146"/>
    </location>
    <ligand>
        <name>(S)-2,3,4,5-tetrahydrodipicolinate</name>
        <dbReference type="ChEBI" id="CHEBI:16845"/>
    </ligand>
</feature>
<gene>
    <name evidence="13" type="primary">dapB</name>
    <name evidence="16" type="ordered locus">Fleli_1963</name>
</gene>
<dbReference type="Gene3D" id="3.30.360.10">
    <property type="entry name" value="Dihydrodipicolinate Reductase, domain 2"/>
    <property type="match status" value="1"/>
</dbReference>
<evidence type="ECO:0000256" key="9">
    <source>
        <dbReference type="ARBA" id="ARBA00037922"/>
    </source>
</evidence>
<dbReference type="GO" id="GO:0016726">
    <property type="term" value="F:oxidoreductase activity, acting on CH or CH2 groups, NAD or NADP as acceptor"/>
    <property type="evidence" value="ECO:0007669"/>
    <property type="project" value="UniProtKB-UniRule"/>
</dbReference>
<dbReference type="GO" id="GO:0009089">
    <property type="term" value="P:lysine biosynthetic process via diaminopimelate"/>
    <property type="evidence" value="ECO:0007669"/>
    <property type="project" value="UniProtKB-UniRule"/>
</dbReference>
<dbReference type="InterPro" id="IPR036291">
    <property type="entry name" value="NAD(P)-bd_dom_sf"/>
</dbReference>
<evidence type="ECO:0000256" key="11">
    <source>
        <dbReference type="ARBA" id="ARBA00049080"/>
    </source>
</evidence>
<dbReference type="Proteomes" id="UP000006054">
    <property type="component" value="Chromosome"/>
</dbReference>
<evidence type="ECO:0000256" key="5">
    <source>
        <dbReference type="ARBA" id="ARBA00022915"/>
    </source>
</evidence>
<dbReference type="InterPro" id="IPR022664">
    <property type="entry name" value="DapB_N_CS"/>
</dbReference>
<keyword evidence="4 13" id="KW-0521">NADP</keyword>
<dbReference type="OrthoDB" id="9790352at2"/>
<dbReference type="UniPathway" id="UPA00034">
    <property type="reaction ID" value="UER00018"/>
</dbReference>
<dbReference type="InterPro" id="IPR023940">
    <property type="entry name" value="DHDPR_bac"/>
</dbReference>